<dbReference type="InterPro" id="IPR006224">
    <property type="entry name" value="PsdUridine_synth_RluA-like_CS"/>
</dbReference>
<dbReference type="GO" id="GO:0000455">
    <property type="term" value="P:enzyme-directed rRNA pseudouridine synthesis"/>
    <property type="evidence" value="ECO:0007669"/>
    <property type="project" value="TreeGrafter"/>
</dbReference>
<dbReference type="PROSITE" id="PS50889">
    <property type="entry name" value="S4"/>
    <property type="match status" value="1"/>
</dbReference>
<dbReference type="Gene3D" id="3.10.290.10">
    <property type="entry name" value="RNA-binding S4 domain"/>
    <property type="match status" value="1"/>
</dbReference>
<dbReference type="PROSITE" id="PS01129">
    <property type="entry name" value="PSI_RLU"/>
    <property type="match status" value="1"/>
</dbReference>
<dbReference type="Proteomes" id="UP000315648">
    <property type="component" value="Unassembled WGS sequence"/>
</dbReference>
<dbReference type="NCBIfam" id="TIGR00005">
    <property type="entry name" value="rluA_subfam"/>
    <property type="match status" value="1"/>
</dbReference>
<keyword evidence="9" id="KW-1185">Reference proteome</keyword>
<evidence type="ECO:0000259" key="7">
    <source>
        <dbReference type="Pfam" id="PF01479"/>
    </source>
</evidence>
<feature type="domain" description="RNA-binding S4" evidence="7">
    <location>
        <begin position="15"/>
        <end position="59"/>
    </location>
</feature>
<comment type="function">
    <text evidence="5">Responsible for synthesis of pseudouridine from uracil.</text>
</comment>
<dbReference type="AlphaFoldDB" id="A0A556QMN4"/>
<dbReference type="Pfam" id="PF00849">
    <property type="entry name" value="PseudoU_synth_2"/>
    <property type="match status" value="1"/>
</dbReference>
<keyword evidence="4" id="KW-0694">RNA-binding</keyword>
<evidence type="ECO:0000256" key="2">
    <source>
        <dbReference type="ARBA" id="ARBA00023235"/>
    </source>
</evidence>
<dbReference type="InterPro" id="IPR036986">
    <property type="entry name" value="S4_RNA-bd_sf"/>
</dbReference>
<dbReference type="RefSeq" id="WP_144228253.1">
    <property type="nucleotide sequence ID" value="NZ_CBCRVV010000001.1"/>
</dbReference>
<proteinExistence type="inferred from homology"/>
<dbReference type="PANTHER" id="PTHR21600:SF44">
    <property type="entry name" value="RIBOSOMAL LARGE SUBUNIT PSEUDOURIDINE SYNTHASE D"/>
    <property type="match status" value="1"/>
</dbReference>
<dbReference type="Pfam" id="PF01479">
    <property type="entry name" value="S4"/>
    <property type="match status" value="1"/>
</dbReference>
<keyword evidence="2 5" id="KW-0413">Isomerase</keyword>
<dbReference type="GO" id="GO:0003723">
    <property type="term" value="F:RNA binding"/>
    <property type="evidence" value="ECO:0007669"/>
    <property type="project" value="UniProtKB-KW"/>
</dbReference>
<comment type="catalytic activity">
    <reaction evidence="5">
        <text>a uridine in RNA = a pseudouridine in RNA</text>
        <dbReference type="Rhea" id="RHEA:48348"/>
        <dbReference type="Rhea" id="RHEA-COMP:12068"/>
        <dbReference type="Rhea" id="RHEA-COMP:12069"/>
        <dbReference type="ChEBI" id="CHEBI:65314"/>
        <dbReference type="ChEBI" id="CHEBI:65315"/>
    </reaction>
</comment>
<evidence type="ECO:0000256" key="4">
    <source>
        <dbReference type="PROSITE-ProRule" id="PRU00182"/>
    </source>
</evidence>
<accession>A0A556QMN4</accession>
<protein>
    <recommendedName>
        <fullName evidence="5">Pseudouridine synthase</fullName>
        <ecNumber evidence="5">5.4.99.-</ecNumber>
    </recommendedName>
</protein>
<reference evidence="8 9" key="1">
    <citation type="submission" date="2019-07" db="EMBL/GenBank/DDBJ databases">
        <title>Description of 53C-WASEF.</title>
        <authorList>
            <person name="Pitt A."/>
            <person name="Hahn M.W."/>
        </authorList>
    </citation>
    <scope>NUCLEOTIDE SEQUENCE [LARGE SCALE GENOMIC DNA]</scope>
    <source>
        <strain evidence="8 9">53C-WASEF</strain>
    </source>
</reference>
<dbReference type="CDD" id="cd02869">
    <property type="entry name" value="PseudoU_synth_RluA_like"/>
    <property type="match status" value="1"/>
</dbReference>
<feature type="active site" evidence="3">
    <location>
        <position position="138"/>
    </location>
</feature>
<gene>
    <name evidence="8" type="ORF">FPL22_00960</name>
</gene>
<dbReference type="PANTHER" id="PTHR21600">
    <property type="entry name" value="MITOCHONDRIAL RNA PSEUDOURIDINE SYNTHASE"/>
    <property type="match status" value="1"/>
</dbReference>
<dbReference type="InterPro" id="IPR050188">
    <property type="entry name" value="RluA_PseudoU_synthase"/>
</dbReference>
<dbReference type="InterPro" id="IPR002942">
    <property type="entry name" value="S4_RNA-bd"/>
</dbReference>
<dbReference type="SUPFAM" id="SSF55120">
    <property type="entry name" value="Pseudouridine synthase"/>
    <property type="match status" value="1"/>
</dbReference>
<evidence type="ECO:0000313" key="8">
    <source>
        <dbReference type="EMBL" id="TSJ77911.1"/>
    </source>
</evidence>
<dbReference type="InterPro" id="IPR006145">
    <property type="entry name" value="PsdUridine_synth_RsuA/RluA"/>
</dbReference>
<evidence type="ECO:0000256" key="3">
    <source>
        <dbReference type="PIRSR" id="PIRSR606225-1"/>
    </source>
</evidence>
<dbReference type="SUPFAM" id="SSF55174">
    <property type="entry name" value="Alpha-L RNA-binding motif"/>
    <property type="match status" value="1"/>
</dbReference>
<dbReference type="GO" id="GO:0120159">
    <property type="term" value="F:rRNA pseudouridine synthase activity"/>
    <property type="evidence" value="ECO:0007669"/>
    <property type="project" value="UniProtKB-ARBA"/>
</dbReference>
<evidence type="ECO:0000256" key="1">
    <source>
        <dbReference type="ARBA" id="ARBA00010876"/>
    </source>
</evidence>
<dbReference type="Gene3D" id="3.30.2350.10">
    <property type="entry name" value="Pseudouridine synthase"/>
    <property type="match status" value="1"/>
</dbReference>
<dbReference type="EC" id="5.4.99.-" evidence="5"/>
<comment type="caution">
    <text evidence="8">The sequence shown here is derived from an EMBL/GenBank/DDBJ whole genome shotgun (WGS) entry which is preliminary data.</text>
</comment>
<feature type="domain" description="Pseudouridine synthase RsuA/RluA-like" evidence="6">
    <location>
        <begin position="87"/>
        <end position="245"/>
    </location>
</feature>
<organism evidence="8 9">
    <name type="scientific">Rariglobus hedericola</name>
    <dbReference type="NCBI Taxonomy" id="2597822"/>
    <lineage>
        <taxon>Bacteria</taxon>
        <taxon>Pseudomonadati</taxon>
        <taxon>Verrucomicrobiota</taxon>
        <taxon>Opitutia</taxon>
        <taxon>Opitutales</taxon>
        <taxon>Opitutaceae</taxon>
        <taxon>Rariglobus</taxon>
    </lineage>
</organism>
<dbReference type="OrthoDB" id="9807829at2"/>
<dbReference type="InterPro" id="IPR020103">
    <property type="entry name" value="PsdUridine_synth_cat_dom_sf"/>
</dbReference>
<comment type="similarity">
    <text evidence="1 5">Belongs to the pseudouridine synthase RluA family.</text>
</comment>
<dbReference type="InterPro" id="IPR006225">
    <property type="entry name" value="PsdUridine_synth_RluC/D"/>
</dbReference>
<evidence type="ECO:0000256" key="5">
    <source>
        <dbReference type="RuleBase" id="RU362028"/>
    </source>
</evidence>
<evidence type="ECO:0000313" key="9">
    <source>
        <dbReference type="Proteomes" id="UP000315648"/>
    </source>
</evidence>
<dbReference type="CDD" id="cd00165">
    <property type="entry name" value="S4"/>
    <property type="match status" value="1"/>
</dbReference>
<name>A0A556QMN4_9BACT</name>
<dbReference type="EMBL" id="VMBG01000001">
    <property type="protein sequence ID" value="TSJ77911.1"/>
    <property type="molecule type" value="Genomic_DNA"/>
</dbReference>
<sequence length="329" mass="35773">MSISHTVPPDSSRARADKVLATAFPEHSRVAFQRCLDAGLVTRNGKVIDRSAEVVSGDELIFSFPEVKSSEIKAVDIPINVVYEDKHLLAINKAAGMVVHPGAGTGDDTLVHALLAHCEGELSGIGGVERPGIVHRLDRETSGIMLVAKSDAAHRGISEQFAARTSHKQYLALVDGVPSLLSGSLHKPIGRNPTQRHKMAVVEGPGGRDAHTDWERVEVFGGNLASLIRCTIHTGRTHQIRVHMKSLGHILLGDVVYGWKASPRLPVQPTRMMLHAEHLVVKHPITGKVLDLRAPLPKDFEKMLKGLRKLEKPAATMIKRGLRSPKGPQ</sequence>
<evidence type="ECO:0000259" key="6">
    <source>
        <dbReference type="Pfam" id="PF00849"/>
    </source>
</evidence>